<dbReference type="EMBL" id="KN832980">
    <property type="protein sequence ID" value="KIM87199.1"/>
    <property type="molecule type" value="Genomic_DNA"/>
</dbReference>
<organism evidence="2 3">
    <name type="scientific">Piloderma croceum (strain F 1598)</name>
    <dbReference type="NCBI Taxonomy" id="765440"/>
    <lineage>
        <taxon>Eukaryota</taxon>
        <taxon>Fungi</taxon>
        <taxon>Dikarya</taxon>
        <taxon>Basidiomycota</taxon>
        <taxon>Agaricomycotina</taxon>
        <taxon>Agaricomycetes</taxon>
        <taxon>Agaricomycetidae</taxon>
        <taxon>Atheliales</taxon>
        <taxon>Atheliaceae</taxon>
        <taxon>Piloderma</taxon>
    </lineage>
</organism>
<dbReference type="HOGENOM" id="CLU_2997229_0_0_1"/>
<name>A0A0C3G5Z5_PILCF</name>
<keyword evidence="3" id="KW-1185">Reference proteome</keyword>
<gene>
    <name evidence="2" type="ORF">PILCRDRAFT_303552</name>
</gene>
<accession>A0A0C3G5Z5</accession>
<evidence type="ECO:0000313" key="3">
    <source>
        <dbReference type="Proteomes" id="UP000054166"/>
    </source>
</evidence>
<dbReference type="InParanoid" id="A0A0C3G5Z5"/>
<evidence type="ECO:0000313" key="2">
    <source>
        <dbReference type="EMBL" id="KIM87199.1"/>
    </source>
</evidence>
<dbReference type="Proteomes" id="UP000054166">
    <property type="component" value="Unassembled WGS sequence"/>
</dbReference>
<evidence type="ECO:0000256" key="1">
    <source>
        <dbReference type="SAM" id="MobiDB-lite"/>
    </source>
</evidence>
<feature type="region of interest" description="Disordered" evidence="1">
    <location>
        <begin position="1"/>
        <end position="22"/>
    </location>
</feature>
<protein>
    <submittedName>
        <fullName evidence="2">Uncharacterized protein</fullName>
    </submittedName>
</protein>
<sequence length="57" mass="6668">MIRNIPATYKPWNSLPAPTQVPRSKEWFDTRQKRVVLICMPHKRRGAGMSSTQENQE</sequence>
<reference evidence="3" key="2">
    <citation type="submission" date="2015-01" db="EMBL/GenBank/DDBJ databases">
        <title>Evolutionary Origins and Diversification of the Mycorrhizal Mutualists.</title>
        <authorList>
            <consortium name="DOE Joint Genome Institute"/>
            <consortium name="Mycorrhizal Genomics Consortium"/>
            <person name="Kohler A."/>
            <person name="Kuo A."/>
            <person name="Nagy L.G."/>
            <person name="Floudas D."/>
            <person name="Copeland A."/>
            <person name="Barry K.W."/>
            <person name="Cichocki N."/>
            <person name="Veneault-Fourrey C."/>
            <person name="LaButti K."/>
            <person name="Lindquist E.A."/>
            <person name="Lipzen A."/>
            <person name="Lundell T."/>
            <person name="Morin E."/>
            <person name="Murat C."/>
            <person name="Riley R."/>
            <person name="Ohm R."/>
            <person name="Sun H."/>
            <person name="Tunlid A."/>
            <person name="Henrissat B."/>
            <person name="Grigoriev I.V."/>
            <person name="Hibbett D.S."/>
            <person name="Martin F."/>
        </authorList>
    </citation>
    <scope>NUCLEOTIDE SEQUENCE [LARGE SCALE GENOMIC DNA]</scope>
    <source>
        <strain evidence="3">F 1598</strain>
    </source>
</reference>
<dbReference type="AlphaFoldDB" id="A0A0C3G5Z5"/>
<reference evidence="2 3" key="1">
    <citation type="submission" date="2014-04" db="EMBL/GenBank/DDBJ databases">
        <authorList>
            <consortium name="DOE Joint Genome Institute"/>
            <person name="Kuo A."/>
            <person name="Tarkka M."/>
            <person name="Buscot F."/>
            <person name="Kohler A."/>
            <person name="Nagy L.G."/>
            <person name="Floudas D."/>
            <person name="Copeland A."/>
            <person name="Barry K.W."/>
            <person name="Cichocki N."/>
            <person name="Veneault-Fourrey C."/>
            <person name="LaButti K."/>
            <person name="Lindquist E.A."/>
            <person name="Lipzen A."/>
            <person name="Lundell T."/>
            <person name="Morin E."/>
            <person name="Murat C."/>
            <person name="Sun H."/>
            <person name="Tunlid A."/>
            <person name="Henrissat B."/>
            <person name="Grigoriev I.V."/>
            <person name="Hibbett D.S."/>
            <person name="Martin F."/>
            <person name="Nordberg H.P."/>
            <person name="Cantor M.N."/>
            <person name="Hua S.X."/>
        </authorList>
    </citation>
    <scope>NUCLEOTIDE SEQUENCE [LARGE SCALE GENOMIC DNA]</scope>
    <source>
        <strain evidence="2 3">F 1598</strain>
    </source>
</reference>
<proteinExistence type="predicted"/>